<dbReference type="OrthoDB" id="7679322at2"/>
<proteinExistence type="predicted"/>
<keyword evidence="1" id="KW-0812">Transmembrane</keyword>
<dbReference type="RefSeq" id="WP_055113631.1">
    <property type="nucleotide sequence ID" value="NZ_CANKXR010000015.1"/>
</dbReference>
<sequence length="83" mass="9172">MSEPTPAPAWQTILISLVLTGALVAVAYYVWIYANIGVRQSDYTKGTLLTDLRFFVGLLAVFLALTVLDRIINFVKSKISGEH</sequence>
<accession>A0A0M7A5G7</accession>
<keyword evidence="3" id="KW-1185">Reference proteome</keyword>
<dbReference type="AlphaFoldDB" id="A0A0M7A5G7"/>
<keyword evidence="1" id="KW-1133">Transmembrane helix</keyword>
<feature type="transmembrane region" description="Helical" evidence="1">
    <location>
        <begin position="54"/>
        <end position="72"/>
    </location>
</feature>
<evidence type="ECO:0000313" key="2">
    <source>
        <dbReference type="EMBL" id="CTQ71157.1"/>
    </source>
</evidence>
<dbReference type="STRING" id="311410.LA5095_01548"/>
<dbReference type="EMBL" id="CXWC01000010">
    <property type="protein sequence ID" value="CTQ71157.1"/>
    <property type="molecule type" value="Genomic_DNA"/>
</dbReference>
<name>A0A0M7A5G7_9HYPH</name>
<evidence type="ECO:0000313" key="3">
    <source>
        <dbReference type="Proteomes" id="UP000049983"/>
    </source>
</evidence>
<organism evidence="2 3">
    <name type="scientific">Roseibium album</name>
    <dbReference type="NCBI Taxonomy" id="311410"/>
    <lineage>
        <taxon>Bacteria</taxon>
        <taxon>Pseudomonadati</taxon>
        <taxon>Pseudomonadota</taxon>
        <taxon>Alphaproteobacteria</taxon>
        <taxon>Hyphomicrobiales</taxon>
        <taxon>Stappiaceae</taxon>
        <taxon>Roseibium</taxon>
    </lineage>
</organism>
<dbReference type="GeneID" id="97670170"/>
<reference evidence="3" key="1">
    <citation type="submission" date="2015-07" db="EMBL/GenBank/DDBJ databases">
        <authorList>
            <person name="Rodrigo-Torres Lidia"/>
            <person name="Arahal R.David."/>
        </authorList>
    </citation>
    <scope>NUCLEOTIDE SEQUENCE [LARGE SCALE GENOMIC DNA]</scope>
    <source>
        <strain evidence="3">CECT 5096</strain>
    </source>
</reference>
<protein>
    <submittedName>
        <fullName evidence="2">Uncharacterized protein</fullName>
    </submittedName>
</protein>
<keyword evidence="1" id="KW-0472">Membrane</keyword>
<feature type="transmembrane region" description="Helical" evidence="1">
    <location>
        <begin position="12"/>
        <end position="34"/>
    </location>
</feature>
<dbReference type="Proteomes" id="UP000049983">
    <property type="component" value="Unassembled WGS sequence"/>
</dbReference>
<evidence type="ECO:0000256" key="1">
    <source>
        <dbReference type="SAM" id="Phobius"/>
    </source>
</evidence>
<gene>
    <name evidence="2" type="ORF">LA5096_02802</name>
</gene>